<evidence type="ECO:0000259" key="8">
    <source>
        <dbReference type="PROSITE" id="PS50217"/>
    </source>
</evidence>
<feature type="domain" description="BZIP" evidence="8">
    <location>
        <begin position="163"/>
        <end position="220"/>
    </location>
</feature>
<evidence type="ECO:0000313" key="9">
    <source>
        <dbReference type="EMBL" id="EEC07805.1"/>
    </source>
</evidence>
<dbReference type="CDD" id="cd14695">
    <property type="entry name" value="bZIP_HLF"/>
    <property type="match status" value="1"/>
</dbReference>
<evidence type="ECO:0000313" key="11">
    <source>
        <dbReference type="Proteomes" id="UP000001555"/>
    </source>
</evidence>
<dbReference type="PANTHER" id="PTHR11988">
    <property type="entry name" value="THYROTROPH EMBRYONIC FACTOR RELATED"/>
    <property type="match status" value="1"/>
</dbReference>
<dbReference type="HOGENOM" id="CLU_1227454_0_0_1"/>
<comment type="similarity">
    <text evidence="2">Belongs to the bZIP family. PAR subfamily.</text>
</comment>
<dbReference type="Gene3D" id="1.20.5.170">
    <property type="match status" value="1"/>
</dbReference>
<dbReference type="GO" id="GO:0006357">
    <property type="term" value="P:regulation of transcription by RNA polymerase II"/>
    <property type="evidence" value="ECO:0000318"/>
    <property type="project" value="GO_Central"/>
</dbReference>
<feature type="non-terminal residue" evidence="9">
    <location>
        <position position="1"/>
    </location>
</feature>
<dbReference type="InterPro" id="IPR046347">
    <property type="entry name" value="bZIP_sf"/>
</dbReference>
<dbReference type="VEuPathDB" id="VectorBase:ISCW006531"/>
<dbReference type="FunFam" id="1.20.5.170:FF:000007">
    <property type="entry name" value="hepatic leukemia factor isoform X2"/>
    <property type="match status" value="1"/>
</dbReference>
<dbReference type="SMART" id="SM00338">
    <property type="entry name" value="BRLZ"/>
    <property type="match status" value="1"/>
</dbReference>
<evidence type="ECO:0000256" key="5">
    <source>
        <dbReference type="ARBA" id="ARBA00023163"/>
    </source>
</evidence>
<dbReference type="InterPro" id="IPR040223">
    <property type="entry name" value="PAR_bZIP"/>
</dbReference>
<dbReference type="Proteomes" id="UP000001555">
    <property type="component" value="Unassembled WGS sequence"/>
</dbReference>
<sequence length="226" mass="25323">PQQPAFPTSGEPHHQRNGNKYTRPFKAYPRDPLSVPLGYYGLPVQLPLTAEALAAQNILSGASDQAYLQFRQHMLMTRTASHHEIQRRSRAESAMDTTPPSMMGNGVAINDRHHQDSEGEQTSPENSNSSSGGTVRKSNGVQLTHSNGDSKKKAGRLPDDLKDDAYWERRRKNNEAAKRSRDARRAKEDEIAIRAAFLEQENLKLKVEVTALKNEMSKLRCLLYSS</sequence>
<dbReference type="SUPFAM" id="SSF57959">
    <property type="entry name" value="Leucine zipper domain"/>
    <property type="match status" value="1"/>
</dbReference>
<reference evidence="9 11" key="1">
    <citation type="submission" date="2008-03" db="EMBL/GenBank/DDBJ databases">
        <title>Annotation of Ixodes scapularis.</title>
        <authorList>
            <consortium name="Ixodes scapularis Genome Project Consortium"/>
            <person name="Caler E."/>
            <person name="Hannick L.I."/>
            <person name="Bidwell S."/>
            <person name="Joardar V."/>
            <person name="Thiagarajan M."/>
            <person name="Amedeo P."/>
            <person name="Galinsky K.J."/>
            <person name="Schobel S."/>
            <person name="Inman J."/>
            <person name="Hostetler J."/>
            <person name="Miller J."/>
            <person name="Hammond M."/>
            <person name="Megy K."/>
            <person name="Lawson D."/>
            <person name="Kodira C."/>
            <person name="Sutton G."/>
            <person name="Meyer J."/>
            <person name="Hill C.A."/>
            <person name="Birren B."/>
            <person name="Nene V."/>
            <person name="Collins F."/>
            <person name="Alarcon-Chaidez F."/>
            <person name="Wikel S."/>
            <person name="Strausberg R."/>
        </authorList>
    </citation>
    <scope>NUCLEOTIDE SEQUENCE [LARGE SCALE GENOMIC DNA]</scope>
    <source>
        <strain evidence="11">Wikel</strain>
        <strain evidence="9">Wikel colony</strain>
    </source>
</reference>
<feature type="compositionally biased region" description="Polar residues" evidence="7">
    <location>
        <begin position="120"/>
        <end position="147"/>
    </location>
</feature>
<dbReference type="EnsemblMetazoa" id="ISCW006531-RA">
    <property type="protein sequence ID" value="ISCW006531-PA"/>
    <property type="gene ID" value="ISCW006531"/>
</dbReference>
<evidence type="ECO:0000313" key="10">
    <source>
        <dbReference type="EnsemblMetazoa" id="ISCW006531-PA"/>
    </source>
</evidence>
<feature type="region of interest" description="Disordered" evidence="7">
    <location>
        <begin position="1"/>
        <end position="27"/>
    </location>
</feature>
<organism>
    <name type="scientific">Ixodes scapularis</name>
    <name type="common">Black-legged tick</name>
    <name type="synonym">Deer tick</name>
    <dbReference type="NCBI Taxonomy" id="6945"/>
    <lineage>
        <taxon>Eukaryota</taxon>
        <taxon>Metazoa</taxon>
        <taxon>Ecdysozoa</taxon>
        <taxon>Arthropoda</taxon>
        <taxon>Chelicerata</taxon>
        <taxon>Arachnida</taxon>
        <taxon>Acari</taxon>
        <taxon>Parasitiformes</taxon>
        <taxon>Ixodida</taxon>
        <taxon>Ixodoidea</taxon>
        <taxon>Ixodidae</taxon>
        <taxon>Ixodinae</taxon>
        <taxon>Ixodes</taxon>
    </lineage>
</organism>
<dbReference type="InterPro" id="IPR004827">
    <property type="entry name" value="bZIP"/>
</dbReference>
<evidence type="ECO:0000256" key="1">
    <source>
        <dbReference type="ARBA" id="ARBA00004123"/>
    </source>
</evidence>
<accession>B7PMI3</accession>
<evidence type="ECO:0000256" key="6">
    <source>
        <dbReference type="ARBA" id="ARBA00023242"/>
    </source>
</evidence>
<dbReference type="VEuPathDB" id="VectorBase:ISCI006531"/>
<dbReference type="EMBL" id="ABJB010279421">
    <property type="status" value="NOT_ANNOTATED_CDS"/>
    <property type="molecule type" value="Genomic_DNA"/>
</dbReference>
<dbReference type="STRING" id="6945.B7PMI3"/>
<evidence type="ECO:0000256" key="7">
    <source>
        <dbReference type="SAM" id="MobiDB-lite"/>
    </source>
</evidence>
<dbReference type="PROSITE" id="PS50217">
    <property type="entry name" value="BZIP"/>
    <property type="match status" value="1"/>
</dbReference>
<gene>
    <name evidence="10" type="primary">8050893</name>
    <name evidence="9" type="ORF">IscW_ISCW006531</name>
</gene>
<keyword evidence="3" id="KW-0805">Transcription regulation</keyword>
<keyword evidence="5" id="KW-0804">Transcription</keyword>
<evidence type="ECO:0000256" key="2">
    <source>
        <dbReference type="ARBA" id="ARBA00009208"/>
    </source>
</evidence>
<dbReference type="Pfam" id="PF07716">
    <property type="entry name" value="bZIP_2"/>
    <property type="match status" value="1"/>
</dbReference>
<keyword evidence="6" id="KW-0539">Nucleus</keyword>
<dbReference type="PaxDb" id="6945-B7PMI3"/>
<proteinExistence type="inferred from homology"/>
<name>B7PMI3_IXOSC</name>
<feature type="region of interest" description="Disordered" evidence="7">
    <location>
        <begin position="79"/>
        <end position="160"/>
    </location>
</feature>
<dbReference type="GO" id="GO:0000981">
    <property type="term" value="F:DNA-binding transcription factor activity, RNA polymerase II-specific"/>
    <property type="evidence" value="ECO:0000318"/>
    <property type="project" value="GO_Central"/>
</dbReference>
<feature type="compositionally biased region" description="Basic and acidic residues" evidence="7">
    <location>
        <begin position="81"/>
        <end position="93"/>
    </location>
</feature>
<dbReference type="EMBL" id="DS747588">
    <property type="protein sequence ID" value="EEC07805.1"/>
    <property type="molecule type" value="Genomic_DNA"/>
</dbReference>
<dbReference type="GO" id="GO:0000978">
    <property type="term" value="F:RNA polymerase II cis-regulatory region sequence-specific DNA binding"/>
    <property type="evidence" value="ECO:0000318"/>
    <property type="project" value="GO_Central"/>
</dbReference>
<dbReference type="AlphaFoldDB" id="B7PMI3"/>
<comment type="subcellular location">
    <subcellularLocation>
        <location evidence="1">Nucleus</location>
    </subcellularLocation>
</comment>
<keyword evidence="11" id="KW-1185">Reference proteome</keyword>
<keyword evidence="4" id="KW-0238">DNA-binding</keyword>
<dbReference type="PANTHER" id="PTHR11988:SF56">
    <property type="entry name" value="TRANSCRIPTION FACTOR CES-2"/>
    <property type="match status" value="1"/>
</dbReference>
<feature type="compositionally biased region" description="Basic and acidic residues" evidence="7">
    <location>
        <begin position="148"/>
        <end position="160"/>
    </location>
</feature>
<protein>
    <submittedName>
        <fullName evidence="9 10">Protein giant, putative</fullName>
    </submittedName>
</protein>
<reference evidence="10" key="2">
    <citation type="submission" date="2020-05" db="UniProtKB">
        <authorList>
            <consortium name="EnsemblMetazoa"/>
        </authorList>
    </citation>
    <scope>IDENTIFICATION</scope>
    <source>
        <strain evidence="10">wikel</strain>
    </source>
</reference>
<evidence type="ECO:0000256" key="4">
    <source>
        <dbReference type="ARBA" id="ARBA00023125"/>
    </source>
</evidence>
<dbReference type="GO" id="GO:0005634">
    <property type="term" value="C:nucleus"/>
    <property type="evidence" value="ECO:0000318"/>
    <property type="project" value="GO_Central"/>
</dbReference>
<evidence type="ECO:0000256" key="3">
    <source>
        <dbReference type="ARBA" id="ARBA00023015"/>
    </source>
</evidence>